<keyword evidence="9" id="KW-1185">Reference proteome</keyword>
<feature type="domain" description="O-methyltransferase C-terminal" evidence="6">
    <location>
        <begin position="129"/>
        <end position="335"/>
    </location>
</feature>
<dbReference type="Pfam" id="PF00891">
    <property type="entry name" value="Methyltransf_2"/>
    <property type="match status" value="1"/>
</dbReference>
<keyword evidence="2" id="KW-0808">Transferase</keyword>
<dbReference type="PANTHER" id="PTHR11746">
    <property type="entry name" value="O-METHYLTRANSFERASE"/>
    <property type="match status" value="1"/>
</dbReference>
<organism evidence="8 9">
    <name type="scientific">Mikania micrantha</name>
    <name type="common">bitter vine</name>
    <dbReference type="NCBI Taxonomy" id="192012"/>
    <lineage>
        <taxon>Eukaryota</taxon>
        <taxon>Viridiplantae</taxon>
        <taxon>Streptophyta</taxon>
        <taxon>Embryophyta</taxon>
        <taxon>Tracheophyta</taxon>
        <taxon>Spermatophyta</taxon>
        <taxon>Magnoliopsida</taxon>
        <taxon>eudicotyledons</taxon>
        <taxon>Gunneridae</taxon>
        <taxon>Pentapetalae</taxon>
        <taxon>asterids</taxon>
        <taxon>campanulids</taxon>
        <taxon>Asterales</taxon>
        <taxon>Asteraceae</taxon>
        <taxon>Asteroideae</taxon>
        <taxon>Heliantheae alliance</taxon>
        <taxon>Eupatorieae</taxon>
        <taxon>Mikania</taxon>
    </lineage>
</organism>
<keyword evidence="1" id="KW-0489">Methyltransferase</keyword>
<dbReference type="InterPro" id="IPR036388">
    <property type="entry name" value="WH-like_DNA-bd_sf"/>
</dbReference>
<evidence type="ECO:0000259" key="7">
    <source>
        <dbReference type="Pfam" id="PF08100"/>
    </source>
</evidence>
<dbReference type="InterPro" id="IPR001077">
    <property type="entry name" value="COMT_C"/>
</dbReference>
<evidence type="ECO:0000256" key="1">
    <source>
        <dbReference type="ARBA" id="ARBA00022603"/>
    </source>
</evidence>
<dbReference type="GO" id="GO:0046983">
    <property type="term" value="F:protein dimerization activity"/>
    <property type="evidence" value="ECO:0007669"/>
    <property type="project" value="InterPro"/>
</dbReference>
<evidence type="ECO:0000313" key="9">
    <source>
        <dbReference type="Proteomes" id="UP000326396"/>
    </source>
</evidence>
<dbReference type="InterPro" id="IPR012967">
    <property type="entry name" value="COMT_dimerisation"/>
</dbReference>
<evidence type="ECO:0000256" key="4">
    <source>
        <dbReference type="ARBA" id="ARBA00034481"/>
    </source>
</evidence>
<dbReference type="GO" id="GO:0032259">
    <property type="term" value="P:methylation"/>
    <property type="evidence" value="ECO:0007669"/>
    <property type="project" value="UniProtKB-KW"/>
</dbReference>
<dbReference type="FunFam" id="3.40.50.150:FF:000294">
    <property type="entry name" value="O-methyltransferase family protein"/>
    <property type="match status" value="1"/>
</dbReference>
<comment type="caution">
    <text evidence="8">The sequence shown here is derived from an EMBL/GenBank/DDBJ whole genome shotgun (WGS) entry which is preliminary data.</text>
</comment>
<feature type="domain" description="O-methyltransferase dimerisation" evidence="7">
    <location>
        <begin position="24"/>
        <end position="107"/>
    </location>
</feature>
<dbReference type="PROSITE" id="PS51683">
    <property type="entry name" value="SAM_OMT_II"/>
    <property type="match status" value="1"/>
</dbReference>
<dbReference type="SUPFAM" id="SSF53335">
    <property type="entry name" value="S-adenosyl-L-methionine-dependent methyltransferases"/>
    <property type="match status" value="1"/>
</dbReference>
<sequence length="354" mass="39309">MELEIKREKSNFKDEETQAKEEIWKFILGFTPTAIVKCAIELGIPDVLETHESPMTLADLASELKCSQSSLSRIMRFLIHHKVFQEKPVSETCVGYAQTPLSRLLTRNGKHSMANLVLLESTQVMLAPWHKLSAWVLNNEDLPFEAAHGCDLWGFAAANPGHSKLFNDGMACDARVAVEAVIEGCPEVFEGLKTLVDVGGGDGTAIRMIVDACPWIKGINFDLPHVVSVAPPCVGVEHVGGSMFDHVPKADAVYLMKVLHDWADDDCIAILKKCREAIPKDTGKVIVVDAIVGREEDHEFKGVGLMLDMVMIAHTSQGKERTCEEWSYVFQEAGFTRHIIKHIRAYQSVIEVYP</sequence>
<evidence type="ECO:0000256" key="5">
    <source>
        <dbReference type="PIRSR" id="PIRSR005739-1"/>
    </source>
</evidence>
<evidence type="ECO:0000313" key="8">
    <source>
        <dbReference type="EMBL" id="KAD4982148.1"/>
    </source>
</evidence>
<dbReference type="InterPro" id="IPR036390">
    <property type="entry name" value="WH_DNA-bd_sf"/>
</dbReference>
<dbReference type="PIRSF" id="PIRSF005739">
    <property type="entry name" value="O-mtase"/>
    <property type="match status" value="1"/>
</dbReference>
<dbReference type="Proteomes" id="UP000326396">
    <property type="component" value="Linkage Group LG18"/>
</dbReference>
<dbReference type="SUPFAM" id="SSF46785">
    <property type="entry name" value="Winged helix' DNA-binding domain"/>
    <property type="match status" value="1"/>
</dbReference>
<dbReference type="Gene3D" id="1.10.10.10">
    <property type="entry name" value="Winged helix-like DNA-binding domain superfamily/Winged helix DNA-binding domain"/>
    <property type="match status" value="1"/>
</dbReference>
<accession>A0A5N6NNF5</accession>
<dbReference type="Gene3D" id="3.40.50.150">
    <property type="entry name" value="Vaccinia Virus protein VP39"/>
    <property type="match status" value="1"/>
</dbReference>
<gene>
    <name evidence="8" type="ORF">E3N88_18819</name>
</gene>
<comment type="similarity">
    <text evidence="4">Belongs to the class I-like SAM-binding methyltransferase superfamily. Cation-independent O-methyltransferase family. COMT subfamily.</text>
</comment>
<proteinExistence type="inferred from homology"/>
<dbReference type="InterPro" id="IPR029063">
    <property type="entry name" value="SAM-dependent_MTases_sf"/>
</dbReference>
<dbReference type="EMBL" id="SZYD01000010">
    <property type="protein sequence ID" value="KAD4982148.1"/>
    <property type="molecule type" value="Genomic_DNA"/>
</dbReference>
<evidence type="ECO:0000259" key="6">
    <source>
        <dbReference type="Pfam" id="PF00891"/>
    </source>
</evidence>
<dbReference type="Pfam" id="PF08100">
    <property type="entry name" value="Dimerisation"/>
    <property type="match status" value="1"/>
</dbReference>
<dbReference type="AlphaFoldDB" id="A0A5N6NNF5"/>
<protein>
    <recommendedName>
        <fullName evidence="10">O-methyltransferase domain-containing protein</fullName>
    </recommendedName>
</protein>
<evidence type="ECO:0000256" key="2">
    <source>
        <dbReference type="ARBA" id="ARBA00022679"/>
    </source>
</evidence>
<reference evidence="8 9" key="1">
    <citation type="submission" date="2019-05" db="EMBL/GenBank/DDBJ databases">
        <title>Mikania micrantha, genome provides insights into the molecular mechanism of rapid growth.</title>
        <authorList>
            <person name="Liu B."/>
        </authorList>
    </citation>
    <scope>NUCLEOTIDE SEQUENCE [LARGE SCALE GENOMIC DNA]</scope>
    <source>
        <strain evidence="8">NLD-2019</strain>
        <tissue evidence="8">Leaf</tissue>
    </source>
</reference>
<name>A0A5N6NNF5_9ASTR</name>
<feature type="active site" description="Proton acceptor" evidence="5">
    <location>
        <position position="260"/>
    </location>
</feature>
<dbReference type="OrthoDB" id="1606438at2759"/>
<dbReference type="FunFam" id="1.10.10.10:FF:000836">
    <property type="entry name" value="O-methyltransferase family protein"/>
    <property type="match status" value="1"/>
</dbReference>
<evidence type="ECO:0000256" key="3">
    <source>
        <dbReference type="ARBA" id="ARBA00022691"/>
    </source>
</evidence>
<dbReference type="InterPro" id="IPR016461">
    <property type="entry name" value="COMT-like"/>
</dbReference>
<evidence type="ECO:0008006" key="10">
    <source>
        <dbReference type="Google" id="ProtNLM"/>
    </source>
</evidence>
<keyword evidence="3" id="KW-0949">S-adenosyl-L-methionine</keyword>
<dbReference type="GO" id="GO:0008171">
    <property type="term" value="F:O-methyltransferase activity"/>
    <property type="evidence" value="ECO:0007669"/>
    <property type="project" value="InterPro"/>
</dbReference>